<evidence type="ECO:0000313" key="1">
    <source>
        <dbReference type="EMBL" id="KAK2665647.1"/>
    </source>
</evidence>
<protein>
    <submittedName>
        <fullName evidence="1">Uncharacterized protein</fullName>
    </submittedName>
</protein>
<sequence>MCYVKAGDIVSARMHNNVELARVAADALMKLEPEKSSTPYVLLYIVCLLTLDDGTKHQKKLTSTAIGMLVRIANSSNEASFYELQKHNPLIVLFKLSYFENIETILMT</sequence>
<dbReference type="Proteomes" id="UP001280121">
    <property type="component" value="Unassembled WGS sequence"/>
</dbReference>
<dbReference type="AlphaFoldDB" id="A0AAD9XUB4"/>
<gene>
    <name evidence="1" type="ORF">Ddye_004221</name>
</gene>
<organism evidence="1 2">
    <name type="scientific">Dipteronia dyeriana</name>
    <dbReference type="NCBI Taxonomy" id="168575"/>
    <lineage>
        <taxon>Eukaryota</taxon>
        <taxon>Viridiplantae</taxon>
        <taxon>Streptophyta</taxon>
        <taxon>Embryophyta</taxon>
        <taxon>Tracheophyta</taxon>
        <taxon>Spermatophyta</taxon>
        <taxon>Magnoliopsida</taxon>
        <taxon>eudicotyledons</taxon>
        <taxon>Gunneridae</taxon>
        <taxon>Pentapetalae</taxon>
        <taxon>rosids</taxon>
        <taxon>malvids</taxon>
        <taxon>Sapindales</taxon>
        <taxon>Sapindaceae</taxon>
        <taxon>Hippocastanoideae</taxon>
        <taxon>Acereae</taxon>
        <taxon>Dipteronia</taxon>
    </lineage>
</organism>
<proteinExistence type="predicted"/>
<comment type="caution">
    <text evidence="1">The sequence shown here is derived from an EMBL/GenBank/DDBJ whole genome shotgun (WGS) entry which is preliminary data.</text>
</comment>
<name>A0AAD9XUB4_9ROSI</name>
<keyword evidence="2" id="KW-1185">Reference proteome</keyword>
<accession>A0AAD9XUB4</accession>
<dbReference type="EMBL" id="JANJYI010000001">
    <property type="protein sequence ID" value="KAK2665647.1"/>
    <property type="molecule type" value="Genomic_DNA"/>
</dbReference>
<reference evidence="1" key="1">
    <citation type="journal article" date="2023" name="Plant J.">
        <title>Genome sequences and population genomics provide insights into the demographic history, inbreeding, and mutation load of two 'living fossil' tree species of Dipteronia.</title>
        <authorList>
            <person name="Feng Y."/>
            <person name="Comes H.P."/>
            <person name="Chen J."/>
            <person name="Zhu S."/>
            <person name="Lu R."/>
            <person name="Zhang X."/>
            <person name="Li P."/>
            <person name="Qiu J."/>
            <person name="Olsen K.M."/>
            <person name="Qiu Y."/>
        </authorList>
    </citation>
    <scope>NUCLEOTIDE SEQUENCE</scope>
    <source>
        <strain evidence="1">KIB01</strain>
    </source>
</reference>
<evidence type="ECO:0000313" key="2">
    <source>
        <dbReference type="Proteomes" id="UP001280121"/>
    </source>
</evidence>